<evidence type="ECO:0000313" key="2">
    <source>
        <dbReference type="EMBL" id="MBC2239784.1"/>
    </source>
</evidence>
<evidence type="ECO:0000313" key="3">
    <source>
        <dbReference type="Proteomes" id="UP000546806"/>
    </source>
</evidence>
<dbReference type="AlphaFoldDB" id="A0A841WAK0"/>
<gene>
    <name evidence="1" type="ORF">HCA78_12815</name>
    <name evidence="2" type="ORF">HCB35_04800</name>
</gene>
<protein>
    <submittedName>
        <fullName evidence="1">Uncharacterized protein</fullName>
    </submittedName>
</protein>
<evidence type="ECO:0000313" key="4">
    <source>
        <dbReference type="Proteomes" id="UP000553016"/>
    </source>
</evidence>
<dbReference type="Proteomes" id="UP000546806">
    <property type="component" value="Unassembled WGS sequence"/>
</dbReference>
<dbReference type="EMBL" id="JAARWW010000005">
    <property type="protein sequence ID" value="MBC2004658.1"/>
    <property type="molecule type" value="Genomic_DNA"/>
</dbReference>
<dbReference type="Proteomes" id="UP000553016">
    <property type="component" value="Unassembled WGS sequence"/>
</dbReference>
<organism evidence="1 3">
    <name type="scientific">Listeria booriae</name>
    <dbReference type="NCBI Taxonomy" id="1552123"/>
    <lineage>
        <taxon>Bacteria</taxon>
        <taxon>Bacillati</taxon>
        <taxon>Bacillota</taxon>
        <taxon>Bacilli</taxon>
        <taxon>Bacillales</taxon>
        <taxon>Listeriaceae</taxon>
        <taxon>Listeria</taxon>
    </lineage>
</organism>
<accession>A0A841WAK0</accession>
<reference evidence="3 4" key="1">
    <citation type="submission" date="2020-03" db="EMBL/GenBank/DDBJ databases">
        <title>Soil Listeria distribution.</title>
        <authorList>
            <person name="Liao J."/>
            <person name="Wiedmann M."/>
        </authorList>
    </citation>
    <scope>NUCLEOTIDE SEQUENCE [LARGE SCALE GENOMIC DNA]</scope>
    <source>
        <strain evidence="2 4">FSL L7-0149</strain>
        <strain evidence="1 3">FSL L7-0435</strain>
    </source>
</reference>
<name>A0A841WAK0_9LIST</name>
<comment type="caution">
    <text evidence="1">The sequence shown here is derived from an EMBL/GenBank/DDBJ whole genome shotgun (WGS) entry which is preliminary data.</text>
</comment>
<sequence length="66" mass="7385">MTVGELIEALSKHDVNIPVFISESNSYTLYELFLSISDVKEREVEIEGAEIDVTAIIIETAEGWLN</sequence>
<dbReference type="RefSeq" id="WP_185356890.1">
    <property type="nucleotide sequence ID" value="NZ_JAARON010000003.1"/>
</dbReference>
<evidence type="ECO:0000313" key="1">
    <source>
        <dbReference type="EMBL" id="MBC2004658.1"/>
    </source>
</evidence>
<proteinExistence type="predicted"/>
<dbReference type="EMBL" id="JAARZA010000002">
    <property type="protein sequence ID" value="MBC2239784.1"/>
    <property type="molecule type" value="Genomic_DNA"/>
</dbReference>